<dbReference type="EMBL" id="AHPL01000001">
    <property type="protein sequence ID" value="KEC56577.1"/>
    <property type="molecule type" value="Genomic_DNA"/>
</dbReference>
<sequence length="190" mass="21680">MARILSFQHILHKHLYSKSNRKEQILWAFFLAFFLSSTIGLALGFEHIGGYIPCDLCLIERFPYYGSLPFLLLAGFGARFFRTAFWVQLLFWCVFVLMTISLVLAVYHAGVEYGFWPAPLSCSVSVIRKTTDVNQLFNRLNNTHPPSCSEVSIRVFFLSFAGWNVVSSLFSMFTSLYIASKGLLASYKKL</sequence>
<organism evidence="6 7">
    <name type="scientific">Bartonella koehlerae C-29</name>
    <dbReference type="NCBI Taxonomy" id="1134510"/>
    <lineage>
        <taxon>Bacteria</taxon>
        <taxon>Pseudomonadati</taxon>
        <taxon>Pseudomonadota</taxon>
        <taxon>Alphaproteobacteria</taxon>
        <taxon>Hyphomicrobiales</taxon>
        <taxon>Bartonellaceae</taxon>
        <taxon>Bartonella</taxon>
    </lineage>
</organism>
<evidence type="ECO:0000313" key="7">
    <source>
        <dbReference type="Proteomes" id="UP000027015"/>
    </source>
</evidence>
<keyword evidence="3 5" id="KW-1133">Transmembrane helix</keyword>
<evidence type="ECO:0000256" key="1">
    <source>
        <dbReference type="ARBA" id="ARBA00004141"/>
    </source>
</evidence>
<evidence type="ECO:0000256" key="5">
    <source>
        <dbReference type="SAM" id="Phobius"/>
    </source>
</evidence>
<keyword evidence="7" id="KW-1185">Reference proteome</keyword>
<feature type="transmembrane region" description="Helical" evidence="5">
    <location>
        <begin position="155"/>
        <end position="179"/>
    </location>
</feature>
<dbReference type="SUPFAM" id="SSF158442">
    <property type="entry name" value="DsbB-like"/>
    <property type="match status" value="1"/>
</dbReference>
<evidence type="ECO:0000256" key="2">
    <source>
        <dbReference type="ARBA" id="ARBA00022692"/>
    </source>
</evidence>
<dbReference type="Proteomes" id="UP000027015">
    <property type="component" value="Unassembled WGS sequence"/>
</dbReference>
<reference evidence="6 7" key="1">
    <citation type="submission" date="2012-04" db="EMBL/GenBank/DDBJ databases">
        <title>The Genome Sequence of Bartonella koehlerae C-29.</title>
        <authorList>
            <consortium name="The Broad Institute Genome Sequencing Platform"/>
            <consortium name="The Broad Institute Genome Sequencing Center for Infectious Disease"/>
            <person name="Feldgarden M."/>
            <person name="Kirby J."/>
            <person name="Kosoy M."/>
            <person name="Birtles R."/>
            <person name="Probert W.S."/>
            <person name="Chiaraviglio L."/>
            <person name="Walker B."/>
            <person name="Young S.K."/>
            <person name="Zeng Q."/>
            <person name="Gargeya S."/>
            <person name="Fitzgerald M."/>
            <person name="Haas B."/>
            <person name="Abouelleil A."/>
            <person name="Alvarado L."/>
            <person name="Arachchi H.M."/>
            <person name="Berlin A.M."/>
            <person name="Chapman S.B."/>
            <person name="Goldberg J."/>
            <person name="Griggs A."/>
            <person name="Gujja S."/>
            <person name="Hansen M."/>
            <person name="Howarth C."/>
            <person name="Imamovic A."/>
            <person name="Larimer J."/>
            <person name="McCowen C."/>
            <person name="Montmayeur A."/>
            <person name="Murphy C."/>
            <person name="Neiman D."/>
            <person name="Pearson M."/>
            <person name="Priest M."/>
            <person name="Roberts A."/>
            <person name="Saif S."/>
            <person name="Shea T."/>
            <person name="Sisk P."/>
            <person name="Sykes S."/>
            <person name="Wortman J."/>
            <person name="Nusbaum C."/>
            <person name="Birren B."/>
        </authorList>
    </citation>
    <scope>NUCLEOTIDE SEQUENCE [LARGE SCALE GENOMIC DNA]</scope>
    <source>
        <strain evidence="6 7">C-29</strain>
    </source>
</reference>
<dbReference type="STRING" id="1134510.O9A_00071"/>
<dbReference type="GO" id="GO:0015035">
    <property type="term" value="F:protein-disulfide reductase activity"/>
    <property type="evidence" value="ECO:0007669"/>
    <property type="project" value="InterPro"/>
</dbReference>
<proteinExistence type="predicted"/>
<keyword evidence="4 5" id="KW-0472">Membrane</keyword>
<dbReference type="AlphaFoldDB" id="A0A067WKX6"/>
<dbReference type="RefSeq" id="WP_034457698.1">
    <property type="nucleotide sequence ID" value="NZ_CADEAH010000002.1"/>
</dbReference>
<protein>
    <recommendedName>
        <fullName evidence="8">Disulfide bond formation protein B</fullName>
    </recommendedName>
</protein>
<gene>
    <name evidence="6" type="ORF">O9A_00071</name>
</gene>
<evidence type="ECO:0000313" key="6">
    <source>
        <dbReference type="EMBL" id="KEC56577.1"/>
    </source>
</evidence>
<accession>A0A067WKX6</accession>
<dbReference type="eggNOG" id="COG1495">
    <property type="taxonomic scope" value="Bacteria"/>
</dbReference>
<comment type="caution">
    <text evidence="6">The sequence shown here is derived from an EMBL/GenBank/DDBJ whole genome shotgun (WGS) entry which is preliminary data.</text>
</comment>
<dbReference type="InterPro" id="IPR024199">
    <property type="entry name" value="Uncharacterised_DsbB"/>
</dbReference>
<dbReference type="GO" id="GO:0016020">
    <property type="term" value="C:membrane"/>
    <property type="evidence" value="ECO:0007669"/>
    <property type="project" value="UniProtKB-SubCell"/>
</dbReference>
<dbReference type="Pfam" id="PF02600">
    <property type="entry name" value="DsbB"/>
    <property type="match status" value="1"/>
</dbReference>
<feature type="transmembrane region" description="Helical" evidence="5">
    <location>
        <begin position="89"/>
        <end position="110"/>
    </location>
</feature>
<feature type="transmembrane region" description="Helical" evidence="5">
    <location>
        <begin position="25"/>
        <end position="44"/>
    </location>
</feature>
<dbReference type="InterPro" id="IPR023380">
    <property type="entry name" value="DsbB-like_sf"/>
</dbReference>
<name>A0A067WKX6_9HYPH</name>
<keyword evidence="2 5" id="KW-0812">Transmembrane</keyword>
<dbReference type="PATRIC" id="fig|1134510.3.peg.107"/>
<comment type="subcellular location">
    <subcellularLocation>
        <location evidence="1">Membrane</location>
        <topology evidence="1">Multi-pass membrane protein</topology>
    </subcellularLocation>
</comment>
<dbReference type="InterPro" id="IPR003752">
    <property type="entry name" value="DiS_bond_form_DsbB/BdbC"/>
</dbReference>
<dbReference type="PIRSF" id="PIRSF033913">
    <property type="entry name" value="S-S_format_DsbB"/>
    <property type="match status" value="1"/>
</dbReference>
<evidence type="ECO:0008006" key="8">
    <source>
        <dbReference type="Google" id="ProtNLM"/>
    </source>
</evidence>
<feature type="transmembrane region" description="Helical" evidence="5">
    <location>
        <begin position="64"/>
        <end position="82"/>
    </location>
</feature>
<evidence type="ECO:0000256" key="4">
    <source>
        <dbReference type="ARBA" id="ARBA00023136"/>
    </source>
</evidence>
<dbReference type="Gene3D" id="1.20.1550.10">
    <property type="entry name" value="DsbB-like"/>
    <property type="match status" value="1"/>
</dbReference>
<evidence type="ECO:0000256" key="3">
    <source>
        <dbReference type="ARBA" id="ARBA00022989"/>
    </source>
</evidence>
<dbReference type="OrthoDB" id="9808637at2"/>
<dbReference type="HOGENOM" id="CLU_098660_0_0_5"/>
<dbReference type="GO" id="GO:0006457">
    <property type="term" value="P:protein folding"/>
    <property type="evidence" value="ECO:0007669"/>
    <property type="project" value="InterPro"/>
</dbReference>